<dbReference type="GO" id="GO:0005634">
    <property type="term" value="C:nucleus"/>
    <property type="evidence" value="ECO:0007669"/>
    <property type="project" value="UniProtKB-SubCell"/>
</dbReference>
<dbReference type="Gene3D" id="1.10.10.60">
    <property type="entry name" value="Homeodomain-like"/>
    <property type="match status" value="2"/>
</dbReference>
<dbReference type="CDD" id="cd00086">
    <property type="entry name" value="homeodomain"/>
    <property type="match status" value="1"/>
</dbReference>
<dbReference type="InterPro" id="IPR047169">
    <property type="entry name" value="ISL1/2-like"/>
</dbReference>
<evidence type="ECO:0000313" key="7">
    <source>
        <dbReference type="EMBL" id="OXA39923.1"/>
    </source>
</evidence>
<keyword evidence="8" id="KW-1185">Reference proteome</keyword>
<feature type="compositionally biased region" description="Polar residues" evidence="4">
    <location>
        <begin position="217"/>
        <end position="232"/>
    </location>
</feature>
<dbReference type="PROSITE" id="PS50071">
    <property type="entry name" value="HOMEOBOX_2"/>
    <property type="match status" value="1"/>
</dbReference>
<dbReference type="GO" id="GO:0000981">
    <property type="term" value="F:DNA-binding transcription factor activity, RNA polymerase II-specific"/>
    <property type="evidence" value="ECO:0007669"/>
    <property type="project" value="InterPro"/>
</dbReference>
<feature type="transmembrane region" description="Helical" evidence="5">
    <location>
        <begin position="16"/>
        <end position="38"/>
    </location>
</feature>
<dbReference type="InterPro" id="IPR001356">
    <property type="entry name" value="HD"/>
</dbReference>
<evidence type="ECO:0000256" key="1">
    <source>
        <dbReference type="ARBA" id="ARBA00004123"/>
    </source>
</evidence>
<evidence type="ECO:0000256" key="4">
    <source>
        <dbReference type="SAM" id="MobiDB-lite"/>
    </source>
</evidence>
<dbReference type="AlphaFoldDB" id="A0A226D416"/>
<comment type="subcellular location">
    <subcellularLocation>
        <location evidence="1 2 3">Nucleus</location>
    </subcellularLocation>
</comment>
<evidence type="ECO:0000256" key="5">
    <source>
        <dbReference type="SAM" id="Phobius"/>
    </source>
</evidence>
<sequence length="438" mass="49432">MTEDKATEQKPVVVKYYFYGCLISILVAGALIFLRICIPPRQLDVKPSREATYWRISLSDFKFLYILHLISFFAFCANDVYQESQKKESDQQDNYRYDKEELTTKNAAGRITDLQKATFRSSDGRLNLKDQIQSYPNMSTRSSSSSANLGNVRSIHTNKANGSAGLDWQGTTVGEPTKNILNLVKGRLLGIKVRFREEEGLTRTEPITKQFGRSKHCSGSTSNHKDSQTCNPTKPEDKPGPSTPLSSHTCNSILSVTQLNVLQSIYETTPIPNYFLKQEIAEVTKMAVRSVESWFQSRRDIDINFQTFLKLKREQLGIGGTMKTLFRYSINLPSIKTTSQVVEKDQFGPTRSESLSQHQLDILQASYATKGGQLDTNVLSALTTLTGLSGRMIWIWFHNQANQDSGASNKILEKNNHGLKWLSSSFRTMENFQTLDEG</sequence>
<feature type="domain" description="Homeobox" evidence="6">
    <location>
        <begin position="254"/>
        <end position="299"/>
    </location>
</feature>
<dbReference type="GO" id="GO:0045944">
    <property type="term" value="P:positive regulation of transcription by RNA polymerase II"/>
    <property type="evidence" value="ECO:0007669"/>
    <property type="project" value="InterPro"/>
</dbReference>
<dbReference type="OrthoDB" id="6159439at2759"/>
<keyword evidence="5" id="KW-1133">Transmembrane helix</keyword>
<dbReference type="PANTHER" id="PTHR24204">
    <property type="entry name" value="INSULIN GENE ENHANCER PROTEIN"/>
    <property type="match status" value="1"/>
</dbReference>
<keyword evidence="2 3" id="KW-0371">Homeobox</keyword>
<proteinExistence type="predicted"/>
<evidence type="ECO:0000256" key="2">
    <source>
        <dbReference type="PROSITE-ProRule" id="PRU00108"/>
    </source>
</evidence>
<dbReference type="InterPro" id="IPR009057">
    <property type="entry name" value="Homeodomain-like_sf"/>
</dbReference>
<feature type="region of interest" description="Disordered" evidence="4">
    <location>
        <begin position="204"/>
        <end position="247"/>
    </location>
</feature>
<keyword evidence="5" id="KW-0472">Membrane</keyword>
<evidence type="ECO:0000259" key="6">
    <source>
        <dbReference type="PROSITE" id="PS50071"/>
    </source>
</evidence>
<feature type="DNA-binding region" description="Homeobox" evidence="2">
    <location>
        <begin position="256"/>
        <end position="300"/>
    </location>
</feature>
<keyword evidence="5" id="KW-0812">Transmembrane</keyword>
<organism evidence="7 8">
    <name type="scientific">Folsomia candida</name>
    <name type="common">Springtail</name>
    <dbReference type="NCBI Taxonomy" id="158441"/>
    <lineage>
        <taxon>Eukaryota</taxon>
        <taxon>Metazoa</taxon>
        <taxon>Ecdysozoa</taxon>
        <taxon>Arthropoda</taxon>
        <taxon>Hexapoda</taxon>
        <taxon>Collembola</taxon>
        <taxon>Entomobryomorpha</taxon>
        <taxon>Isotomoidea</taxon>
        <taxon>Isotomidae</taxon>
        <taxon>Proisotominae</taxon>
        <taxon>Folsomia</taxon>
    </lineage>
</organism>
<reference evidence="7 8" key="1">
    <citation type="submission" date="2015-12" db="EMBL/GenBank/DDBJ databases">
        <title>The genome of Folsomia candida.</title>
        <authorList>
            <person name="Faddeeva A."/>
            <person name="Derks M.F."/>
            <person name="Anvar Y."/>
            <person name="Smit S."/>
            <person name="Van Straalen N."/>
            <person name="Roelofs D."/>
        </authorList>
    </citation>
    <scope>NUCLEOTIDE SEQUENCE [LARGE SCALE GENOMIC DNA]</scope>
    <source>
        <strain evidence="7 8">VU population</strain>
        <tissue evidence="7">Whole body</tissue>
    </source>
</reference>
<keyword evidence="2 3" id="KW-0238">DNA-binding</keyword>
<dbReference type="PANTHER" id="PTHR24204:SF8">
    <property type="entry name" value="TAILUP, ISOFORM A"/>
    <property type="match status" value="1"/>
</dbReference>
<dbReference type="GO" id="GO:0048665">
    <property type="term" value="P:neuron fate specification"/>
    <property type="evidence" value="ECO:0007669"/>
    <property type="project" value="InterPro"/>
</dbReference>
<dbReference type="Proteomes" id="UP000198287">
    <property type="component" value="Unassembled WGS sequence"/>
</dbReference>
<gene>
    <name evidence="7" type="ORF">Fcan01_25240</name>
</gene>
<dbReference type="SUPFAM" id="SSF46689">
    <property type="entry name" value="Homeodomain-like"/>
    <property type="match status" value="2"/>
</dbReference>
<comment type="caution">
    <text evidence="7">The sequence shown here is derived from an EMBL/GenBank/DDBJ whole genome shotgun (WGS) entry which is preliminary data.</text>
</comment>
<dbReference type="Pfam" id="PF00046">
    <property type="entry name" value="Homeodomain"/>
    <property type="match status" value="1"/>
</dbReference>
<accession>A0A226D416</accession>
<evidence type="ECO:0000313" key="8">
    <source>
        <dbReference type="Proteomes" id="UP000198287"/>
    </source>
</evidence>
<name>A0A226D416_FOLCA</name>
<dbReference type="GO" id="GO:0007409">
    <property type="term" value="P:axonogenesis"/>
    <property type="evidence" value="ECO:0007669"/>
    <property type="project" value="TreeGrafter"/>
</dbReference>
<keyword evidence="2 3" id="KW-0539">Nucleus</keyword>
<dbReference type="EMBL" id="LNIX01000036">
    <property type="protein sequence ID" value="OXA39923.1"/>
    <property type="molecule type" value="Genomic_DNA"/>
</dbReference>
<evidence type="ECO:0000256" key="3">
    <source>
        <dbReference type="RuleBase" id="RU000682"/>
    </source>
</evidence>
<dbReference type="GO" id="GO:0003677">
    <property type="term" value="F:DNA binding"/>
    <property type="evidence" value="ECO:0007669"/>
    <property type="project" value="UniProtKB-UniRule"/>
</dbReference>
<protein>
    <submittedName>
        <fullName evidence="7">Insulin gene enhancer protein ISL-2B</fullName>
    </submittedName>
</protein>